<dbReference type="InterPro" id="IPR025943">
    <property type="entry name" value="Sigma_54_int_dom_ATP-bd_2"/>
</dbReference>
<dbReference type="Pfam" id="PF00158">
    <property type="entry name" value="Sigma54_activat"/>
    <property type="match status" value="1"/>
</dbReference>
<dbReference type="PROSITE" id="PS00676">
    <property type="entry name" value="SIGMA54_INTERACT_2"/>
    <property type="match status" value="1"/>
</dbReference>
<dbReference type="InterPro" id="IPR058031">
    <property type="entry name" value="AAA_lid_NorR"/>
</dbReference>
<dbReference type="SUPFAM" id="SSF55781">
    <property type="entry name" value="GAF domain-like"/>
    <property type="match status" value="1"/>
</dbReference>
<dbReference type="GO" id="GO:0006355">
    <property type="term" value="P:regulation of DNA-templated transcription"/>
    <property type="evidence" value="ECO:0007669"/>
    <property type="project" value="InterPro"/>
</dbReference>
<evidence type="ECO:0000259" key="7">
    <source>
        <dbReference type="PROSITE" id="PS50045"/>
    </source>
</evidence>
<dbReference type="Pfam" id="PF25601">
    <property type="entry name" value="AAA_lid_14"/>
    <property type="match status" value="1"/>
</dbReference>
<dbReference type="SUPFAM" id="SSF46689">
    <property type="entry name" value="Homeodomain-like"/>
    <property type="match status" value="1"/>
</dbReference>
<keyword evidence="4" id="KW-0238">DNA-binding</keyword>
<dbReference type="PRINTS" id="PR01590">
    <property type="entry name" value="HTHFIS"/>
</dbReference>
<dbReference type="Pfam" id="PF01590">
    <property type="entry name" value="GAF"/>
    <property type="match status" value="1"/>
</dbReference>
<evidence type="ECO:0000256" key="5">
    <source>
        <dbReference type="ARBA" id="ARBA00023159"/>
    </source>
</evidence>
<dbReference type="Proteomes" id="UP000064967">
    <property type="component" value="Chromosome"/>
</dbReference>
<keyword evidence="5" id="KW-0010">Activator</keyword>
<evidence type="ECO:0000256" key="3">
    <source>
        <dbReference type="ARBA" id="ARBA00023015"/>
    </source>
</evidence>
<feature type="domain" description="Sigma-54 factor interaction" evidence="7">
    <location>
        <begin position="195"/>
        <end position="424"/>
    </location>
</feature>
<dbReference type="PROSITE" id="PS00675">
    <property type="entry name" value="SIGMA54_INTERACT_1"/>
    <property type="match status" value="1"/>
</dbReference>
<dbReference type="GO" id="GO:0005524">
    <property type="term" value="F:ATP binding"/>
    <property type="evidence" value="ECO:0007669"/>
    <property type="project" value="UniProtKB-KW"/>
</dbReference>
<evidence type="ECO:0000256" key="6">
    <source>
        <dbReference type="ARBA" id="ARBA00023163"/>
    </source>
</evidence>
<keyword evidence="2" id="KW-0067">ATP-binding</keyword>
<dbReference type="Pfam" id="PF02954">
    <property type="entry name" value="HTH_8"/>
    <property type="match status" value="1"/>
</dbReference>
<dbReference type="InterPro" id="IPR003593">
    <property type="entry name" value="AAA+_ATPase"/>
</dbReference>
<dbReference type="STRING" id="1391654.AKJ09_05211"/>
<dbReference type="InterPro" id="IPR025944">
    <property type="entry name" value="Sigma_54_int_dom_CS"/>
</dbReference>
<evidence type="ECO:0000313" key="9">
    <source>
        <dbReference type="Proteomes" id="UP000064967"/>
    </source>
</evidence>
<dbReference type="InterPro" id="IPR002078">
    <property type="entry name" value="Sigma_54_int"/>
</dbReference>
<dbReference type="Gene3D" id="3.30.450.40">
    <property type="match status" value="1"/>
</dbReference>
<name>A0A0K1PYG9_9BACT</name>
<accession>A0A0K1PYG9</accession>
<dbReference type="KEGG" id="llu:AKJ09_05211"/>
<dbReference type="SMART" id="SM00065">
    <property type="entry name" value="GAF"/>
    <property type="match status" value="1"/>
</dbReference>
<dbReference type="InterPro" id="IPR029016">
    <property type="entry name" value="GAF-like_dom_sf"/>
</dbReference>
<dbReference type="PATRIC" id="fig|1391654.3.peg.5283"/>
<gene>
    <name evidence="8" type="ORF">AKJ09_05211</name>
</gene>
<dbReference type="FunFam" id="3.40.50.300:FF:000006">
    <property type="entry name" value="DNA-binding transcriptional regulator NtrC"/>
    <property type="match status" value="1"/>
</dbReference>
<dbReference type="SUPFAM" id="SSF52540">
    <property type="entry name" value="P-loop containing nucleoside triphosphate hydrolases"/>
    <property type="match status" value="1"/>
</dbReference>
<keyword evidence="9" id="KW-1185">Reference proteome</keyword>
<dbReference type="EMBL" id="CP012333">
    <property type="protein sequence ID" value="AKU98547.1"/>
    <property type="molecule type" value="Genomic_DNA"/>
</dbReference>
<evidence type="ECO:0000256" key="2">
    <source>
        <dbReference type="ARBA" id="ARBA00022840"/>
    </source>
</evidence>
<keyword evidence="6" id="KW-0804">Transcription</keyword>
<sequence>MKDMAGLDATLGRVSLRMASTLELDGVLDEITRGLGRDLDAALARVWLVRKGEPRYLELVASAGLSERLDGSHSRVPVGELKIGAIAATRAPVCSNDLLGDPRFTDKTWIRQSGLLAFGGYPLVFDKEVLGVLAMFARRPLTDAEFDRLGIFAAHASVAIKNAELFAEVTDLSQRLEAENTYLKEELHEGRPSGIVGQSTMLTRALGELERVARTDSTVLLGGETGTGKELFARALHEMSPRRGQPLVKVNCAAIAPSLIESELFGHEKGAFTGALQRRLGRFELAQGGTLLLDEIGELPLETQAKLLRVLQEHEVERVGGTQPIRLDVRIVAATNRDLAAEVRANRFRADLFFRLNVFPIRVPPLRERREDIPSLIDALVRALATRLRFEPKGVEEDAISYLQAYDWPGNVRELQNVLERASILARGNRIRLEDLPELRNAIEELLPVPTDDDTSSIPLKARVDAYERSLVADALRRAQGNQSEAARLLRTSRATLQYKMKTYRL</sequence>
<evidence type="ECO:0000256" key="4">
    <source>
        <dbReference type="ARBA" id="ARBA00023125"/>
    </source>
</evidence>
<dbReference type="SMART" id="SM00382">
    <property type="entry name" value="AAA"/>
    <property type="match status" value="1"/>
</dbReference>
<dbReference type="InterPro" id="IPR003018">
    <property type="entry name" value="GAF"/>
</dbReference>
<dbReference type="GO" id="GO:0043565">
    <property type="term" value="F:sequence-specific DNA binding"/>
    <property type="evidence" value="ECO:0007669"/>
    <property type="project" value="InterPro"/>
</dbReference>
<dbReference type="AlphaFoldDB" id="A0A0K1PYG9"/>
<keyword evidence="3" id="KW-0805">Transcription regulation</keyword>
<evidence type="ECO:0000256" key="1">
    <source>
        <dbReference type="ARBA" id="ARBA00022741"/>
    </source>
</evidence>
<dbReference type="Gene3D" id="1.10.8.60">
    <property type="match status" value="1"/>
</dbReference>
<keyword evidence="1" id="KW-0547">Nucleotide-binding</keyword>
<dbReference type="InterPro" id="IPR025662">
    <property type="entry name" value="Sigma_54_int_dom_ATP-bd_1"/>
</dbReference>
<protein>
    <submittedName>
        <fullName evidence="8">Response regulator of zinc sigma-54-dependent two-component system</fullName>
    </submittedName>
</protein>
<dbReference type="InterPro" id="IPR009057">
    <property type="entry name" value="Homeodomain-like_sf"/>
</dbReference>
<dbReference type="CDD" id="cd00009">
    <property type="entry name" value="AAA"/>
    <property type="match status" value="1"/>
</dbReference>
<organism evidence="8 9">
    <name type="scientific">Labilithrix luteola</name>
    <dbReference type="NCBI Taxonomy" id="1391654"/>
    <lineage>
        <taxon>Bacteria</taxon>
        <taxon>Pseudomonadati</taxon>
        <taxon>Myxococcota</taxon>
        <taxon>Polyangia</taxon>
        <taxon>Polyangiales</taxon>
        <taxon>Labilitrichaceae</taxon>
        <taxon>Labilithrix</taxon>
    </lineage>
</organism>
<dbReference type="Gene3D" id="1.10.10.60">
    <property type="entry name" value="Homeodomain-like"/>
    <property type="match status" value="1"/>
</dbReference>
<dbReference type="PROSITE" id="PS00688">
    <property type="entry name" value="SIGMA54_INTERACT_3"/>
    <property type="match status" value="1"/>
</dbReference>
<reference evidence="8 9" key="1">
    <citation type="submission" date="2015-08" db="EMBL/GenBank/DDBJ databases">
        <authorList>
            <person name="Babu N.S."/>
            <person name="Beckwith C.J."/>
            <person name="Beseler K.G."/>
            <person name="Brison A."/>
            <person name="Carone J.V."/>
            <person name="Caskin T.P."/>
            <person name="Diamond M."/>
            <person name="Durham M.E."/>
            <person name="Foxe J.M."/>
            <person name="Go M."/>
            <person name="Henderson B.A."/>
            <person name="Jones I.B."/>
            <person name="McGettigan J.A."/>
            <person name="Micheletti S.J."/>
            <person name="Nasrallah M.E."/>
            <person name="Ortiz D."/>
            <person name="Piller C.R."/>
            <person name="Privatt S.R."/>
            <person name="Schneider S.L."/>
            <person name="Sharp S."/>
            <person name="Smith T.C."/>
            <person name="Stanton J.D."/>
            <person name="Ullery H.E."/>
            <person name="Wilson R.J."/>
            <person name="Serrano M.G."/>
            <person name="Buck G."/>
            <person name="Lee V."/>
            <person name="Wang Y."/>
            <person name="Carvalho R."/>
            <person name="Voegtly L."/>
            <person name="Shi R."/>
            <person name="Duckworth R."/>
            <person name="Johnson A."/>
            <person name="Loviza R."/>
            <person name="Walstead R."/>
            <person name="Shah Z."/>
            <person name="Kiflezghi M."/>
            <person name="Wade K."/>
            <person name="Ball S.L."/>
            <person name="Bradley K.W."/>
            <person name="Asai D.J."/>
            <person name="Bowman C.A."/>
            <person name="Russell D.A."/>
            <person name="Pope W.H."/>
            <person name="Jacobs-Sera D."/>
            <person name="Hendrix R.W."/>
            <person name="Hatfull G.F."/>
        </authorList>
    </citation>
    <scope>NUCLEOTIDE SEQUENCE [LARGE SCALE GENOMIC DNA]</scope>
    <source>
        <strain evidence="8 9">DSM 27648</strain>
    </source>
</reference>
<dbReference type="InterPro" id="IPR027417">
    <property type="entry name" value="P-loop_NTPase"/>
</dbReference>
<dbReference type="PROSITE" id="PS50045">
    <property type="entry name" value="SIGMA54_INTERACT_4"/>
    <property type="match status" value="1"/>
</dbReference>
<dbReference type="Gene3D" id="3.40.50.300">
    <property type="entry name" value="P-loop containing nucleotide triphosphate hydrolases"/>
    <property type="match status" value="1"/>
</dbReference>
<proteinExistence type="predicted"/>
<dbReference type="InterPro" id="IPR002197">
    <property type="entry name" value="HTH_Fis"/>
</dbReference>
<dbReference type="RefSeq" id="WP_240488568.1">
    <property type="nucleotide sequence ID" value="NZ_CP012333.1"/>
</dbReference>
<dbReference type="PANTHER" id="PTHR32071:SF117">
    <property type="entry name" value="PTS-DEPENDENT DIHYDROXYACETONE KINASE OPERON REGULATORY PROTEIN-RELATED"/>
    <property type="match status" value="1"/>
</dbReference>
<evidence type="ECO:0000313" key="8">
    <source>
        <dbReference type="EMBL" id="AKU98547.1"/>
    </source>
</evidence>
<dbReference type="PANTHER" id="PTHR32071">
    <property type="entry name" value="TRANSCRIPTIONAL REGULATORY PROTEIN"/>
    <property type="match status" value="1"/>
</dbReference>